<sequence length="62" mass="7260">MKMDFEVGDRIIMKKPHPCGSKEWEVLRVGIDFRIRCCGCDHQIMVPRKLVEKNTKSIKKAE</sequence>
<dbReference type="Proteomes" id="UP001198200">
    <property type="component" value="Unassembled WGS sequence"/>
</dbReference>
<gene>
    <name evidence="1" type="ORF">LKD48_06025</name>
</gene>
<dbReference type="PANTHER" id="PTHR38455">
    <property type="entry name" value="HYPOTHETICAL CYTOSOLIC PROTEIN"/>
    <property type="match status" value="1"/>
</dbReference>
<evidence type="ECO:0000313" key="1">
    <source>
        <dbReference type="EMBL" id="MCC2221206.1"/>
    </source>
</evidence>
<dbReference type="EMBL" id="JAJEQN010000011">
    <property type="protein sequence ID" value="MCC2221206.1"/>
    <property type="molecule type" value="Genomic_DNA"/>
</dbReference>
<evidence type="ECO:0000313" key="2">
    <source>
        <dbReference type="Proteomes" id="UP001198200"/>
    </source>
</evidence>
<keyword evidence="2" id="KW-1185">Reference proteome</keyword>
<dbReference type="AlphaFoldDB" id="A0AAE3E3K3"/>
<dbReference type="InterPro" id="IPR009296">
    <property type="entry name" value="DUF951"/>
</dbReference>
<dbReference type="RefSeq" id="WP_118612584.1">
    <property type="nucleotide sequence ID" value="NZ_JAJEQN010000011.1"/>
</dbReference>
<dbReference type="PANTHER" id="PTHR38455:SF1">
    <property type="entry name" value="DUF951 DOMAIN-CONTAINING PROTEIN"/>
    <property type="match status" value="1"/>
</dbReference>
<dbReference type="Pfam" id="PF06107">
    <property type="entry name" value="DUF951"/>
    <property type="match status" value="1"/>
</dbReference>
<protein>
    <submittedName>
        <fullName evidence="1">DUF951 domain-containing protein</fullName>
    </submittedName>
</protein>
<proteinExistence type="predicted"/>
<comment type="caution">
    <text evidence="1">The sequence shown here is derived from an EMBL/GenBank/DDBJ whole genome shotgun (WGS) entry which is preliminary data.</text>
</comment>
<reference evidence="1 2" key="1">
    <citation type="submission" date="2021-10" db="EMBL/GenBank/DDBJ databases">
        <title>Anaerobic single-cell dispensing facilitates the cultivation of human gut bacteria.</title>
        <authorList>
            <person name="Afrizal A."/>
        </authorList>
    </citation>
    <scope>NUCLEOTIDE SEQUENCE [LARGE SCALE GENOMIC DNA]</scope>
    <source>
        <strain evidence="1 2">CLA-AA-H224</strain>
    </source>
</reference>
<accession>A0AAE3E3K3</accession>
<dbReference type="PIRSF" id="PIRSF037263">
    <property type="entry name" value="DUF951_bac"/>
    <property type="match status" value="1"/>
</dbReference>
<name>A0AAE3E3K3_9FIRM</name>
<organism evidence="1 2">
    <name type="scientific">Anthropogastromicrobium aceti</name>
    <dbReference type="NCBI Taxonomy" id="2981768"/>
    <lineage>
        <taxon>Bacteria</taxon>
        <taxon>Bacillati</taxon>
        <taxon>Bacillota</taxon>
        <taxon>Clostridia</taxon>
        <taxon>Lachnospirales</taxon>
        <taxon>Lachnospiraceae</taxon>
        <taxon>Anthropogastromicrobium</taxon>
    </lineage>
</organism>